<keyword evidence="1" id="KW-0805">Transcription regulation</keyword>
<evidence type="ECO:0000256" key="1">
    <source>
        <dbReference type="ARBA" id="ARBA00023015"/>
    </source>
</evidence>
<keyword evidence="2 4" id="KW-0238">DNA-binding</keyword>
<keyword evidence="3" id="KW-0804">Transcription</keyword>
<dbReference type="SUPFAM" id="SSF46689">
    <property type="entry name" value="Homeodomain-like"/>
    <property type="match status" value="1"/>
</dbReference>
<dbReference type="RefSeq" id="WP_304283436.1">
    <property type="nucleotide sequence ID" value="NZ_QFQZ01000155.1"/>
</dbReference>
<dbReference type="Proteomes" id="UP000249393">
    <property type="component" value="Unassembled WGS sequence"/>
</dbReference>
<dbReference type="AlphaFoldDB" id="A0A2W5W9I1"/>
<dbReference type="InterPro" id="IPR001647">
    <property type="entry name" value="HTH_TetR"/>
</dbReference>
<evidence type="ECO:0000259" key="5">
    <source>
        <dbReference type="PROSITE" id="PS50977"/>
    </source>
</evidence>
<dbReference type="PANTHER" id="PTHR30055:SF234">
    <property type="entry name" value="HTH-TYPE TRANSCRIPTIONAL REGULATOR BETI"/>
    <property type="match status" value="1"/>
</dbReference>
<evidence type="ECO:0000256" key="3">
    <source>
        <dbReference type="ARBA" id="ARBA00023163"/>
    </source>
</evidence>
<dbReference type="InterPro" id="IPR050109">
    <property type="entry name" value="HTH-type_TetR-like_transc_reg"/>
</dbReference>
<dbReference type="SUPFAM" id="SSF48498">
    <property type="entry name" value="Tetracyclin repressor-like, C-terminal domain"/>
    <property type="match status" value="1"/>
</dbReference>
<feature type="DNA-binding region" description="H-T-H motif" evidence="4">
    <location>
        <begin position="43"/>
        <end position="62"/>
    </location>
</feature>
<accession>A0A2W5W9I1</accession>
<proteinExistence type="predicted"/>
<protein>
    <submittedName>
        <fullName evidence="6">TetR family transcriptional regulator</fullName>
    </submittedName>
</protein>
<evidence type="ECO:0000256" key="4">
    <source>
        <dbReference type="PROSITE-ProRule" id="PRU00335"/>
    </source>
</evidence>
<dbReference type="PROSITE" id="PS50977">
    <property type="entry name" value="HTH_TETR_2"/>
    <property type="match status" value="1"/>
</dbReference>
<dbReference type="InterPro" id="IPR009057">
    <property type="entry name" value="Homeodomain-like_sf"/>
</dbReference>
<evidence type="ECO:0000313" key="7">
    <source>
        <dbReference type="Proteomes" id="UP000249393"/>
    </source>
</evidence>
<dbReference type="Pfam" id="PF00440">
    <property type="entry name" value="TetR_N"/>
    <property type="match status" value="1"/>
</dbReference>
<dbReference type="EMBL" id="QFQZ01000155">
    <property type="protein sequence ID" value="PZR30208.1"/>
    <property type="molecule type" value="Genomic_DNA"/>
</dbReference>
<comment type="caution">
    <text evidence="6">The sequence shown here is derived from an EMBL/GenBank/DDBJ whole genome shotgun (WGS) entry which is preliminary data.</text>
</comment>
<sequence>MDTIAERRRNAGRPTKAEATALDEAILVGARAAFFDKGVAEASMDEIAASIGVTKHTIYRRFPSKAALLDAVIEQQLRALGESIQAPTGGASRPLDDLKTVARRFFDYTISPDSGRLVSLIQRTEGQFSAEMKPKWKRWETMALGPLRERMVAAQVAGDLIPNDPDEATFVLVDMLDGAAKRLRLGNCPSSEVLGQPGCGFSGGLASSGLEI</sequence>
<dbReference type="InterPro" id="IPR036271">
    <property type="entry name" value="Tet_transcr_reg_TetR-rel_C_sf"/>
</dbReference>
<evidence type="ECO:0000256" key="2">
    <source>
        <dbReference type="ARBA" id="ARBA00023125"/>
    </source>
</evidence>
<organism evidence="6 7">
    <name type="scientific">Caulobacter segnis</name>
    <dbReference type="NCBI Taxonomy" id="88688"/>
    <lineage>
        <taxon>Bacteria</taxon>
        <taxon>Pseudomonadati</taxon>
        <taxon>Pseudomonadota</taxon>
        <taxon>Alphaproteobacteria</taxon>
        <taxon>Caulobacterales</taxon>
        <taxon>Caulobacteraceae</taxon>
        <taxon>Caulobacter</taxon>
    </lineage>
</organism>
<dbReference type="Gene3D" id="1.10.357.10">
    <property type="entry name" value="Tetracycline Repressor, domain 2"/>
    <property type="match status" value="1"/>
</dbReference>
<dbReference type="GO" id="GO:0000976">
    <property type="term" value="F:transcription cis-regulatory region binding"/>
    <property type="evidence" value="ECO:0007669"/>
    <property type="project" value="TreeGrafter"/>
</dbReference>
<feature type="domain" description="HTH tetR-type" evidence="5">
    <location>
        <begin position="20"/>
        <end position="80"/>
    </location>
</feature>
<dbReference type="GO" id="GO:0003700">
    <property type="term" value="F:DNA-binding transcription factor activity"/>
    <property type="evidence" value="ECO:0007669"/>
    <property type="project" value="TreeGrafter"/>
</dbReference>
<dbReference type="PRINTS" id="PR00455">
    <property type="entry name" value="HTHTETR"/>
</dbReference>
<evidence type="ECO:0000313" key="6">
    <source>
        <dbReference type="EMBL" id="PZR30208.1"/>
    </source>
</evidence>
<gene>
    <name evidence="6" type="ORF">DI526_22995</name>
</gene>
<reference evidence="6 7" key="1">
    <citation type="submission" date="2017-08" db="EMBL/GenBank/DDBJ databases">
        <title>Infants hospitalized years apart are colonized by the same room-sourced microbial strains.</title>
        <authorList>
            <person name="Brooks B."/>
            <person name="Olm M.R."/>
            <person name="Firek B.A."/>
            <person name="Baker R."/>
            <person name="Thomas B.C."/>
            <person name="Morowitz M.J."/>
            <person name="Banfield J.F."/>
        </authorList>
    </citation>
    <scope>NUCLEOTIDE SEQUENCE [LARGE SCALE GENOMIC DNA]</scope>
    <source>
        <strain evidence="6">S2_003_000_R2_4</strain>
    </source>
</reference>
<dbReference type="PANTHER" id="PTHR30055">
    <property type="entry name" value="HTH-TYPE TRANSCRIPTIONAL REGULATOR RUTR"/>
    <property type="match status" value="1"/>
</dbReference>
<name>A0A2W5W9I1_9CAUL</name>